<dbReference type="GO" id="GO:0030435">
    <property type="term" value="P:sporulation resulting in formation of a cellular spore"/>
    <property type="evidence" value="ECO:0007669"/>
    <property type="project" value="UniProtKB-KW"/>
</dbReference>
<feature type="transmembrane region" description="Helical" evidence="3">
    <location>
        <begin position="90"/>
        <end position="109"/>
    </location>
</feature>
<dbReference type="InterPro" id="IPR005081">
    <property type="entry name" value="SpoIIGA"/>
</dbReference>
<evidence type="ECO:0000256" key="3">
    <source>
        <dbReference type="SAM" id="Phobius"/>
    </source>
</evidence>
<proteinExistence type="inferred from homology"/>
<name>A0A1G9Y7U1_9BACI</name>
<evidence type="ECO:0000256" key="1">
    <source>
        <dbReference type="PIRNR" id="PIRNR018571"/>
    </source>
</evidence>
<evidence type="ECO:0000313" key="4">
    <source>
        <dbReference type="EMBL" id="SDN04483.1"/>
    </source>
</evidence>
<comment type="similarity">
    <text evidence="1">Belongs to the peptidase U4 family.</text>
</comment>
<keyword evidence="1" id="KW-0749">Sporulation</keyword>
<dbReference type="GO" id="GO:0006508">
    <property type="term" value="P:proteolysis"/>
    <property type="evidence" value="ECO:0007669"/>
    <property type="project" value="UniProtKB-KW"/>
</dbReference>
<keyword evidence="1 3" id="KW-0472">Membrane</keyword>
<accession>A0A1G9Y7U1</accession>
<feature type="transmembrane region" description="Helical" evidence="3">
    <location>
        <begin position="61"/>
        <end position="78"/>
    </location>
</feature>
<protein>
    <recommendedName>
        <fullName evidence="1">Sporulation sigma-E factor-processing peptidase</fullName>
        <ecNumber evidence="1">3.4.23.-</ecNumber>
    </recommendedName>
    <alternativeName>
        <fullName evidence="1">Membrane-associated aspartic protease</fullName>
    </alternativeName>
    <alternativeName>
        <fullName evidence="1">Stage II sporulation protein GA</fullName>
    </alternativeName>
</protein>
<keyword evidence="5" id="KW-1185">Reference proteome</keyword>
<keyword evidence="1" id="KW-0064">Aspartyl protease</keyword>
<organism evidence="4 5">
    <name type="scientific">Tenuibacillus multivorans</name>
    <dbReference type="NCBI Taxonomy" id="237069"/>
    <lineage>
        <taxon>Bacteria</taxon>
        <taxon>Bacillati</taxon>
        <taxon>Bacillota</taxon>
        <taxon>Bacilli</taxon>
        <taxon>Bacillales</taxon>
        <taxon>Bacillaceae</taxon>
        <taxon>Tenuibacillus</taxon>
    </lineage>
</organism>
<dbReference type="GO" id="GO:0004190">
    <property type="term" value="F:aspartic-type endopeptidase activity"/>
    <property type="evidence" value="ECO:0007669"/>
    <property type="project" value="UniProtKB-KW"/>
</dbReference>
<dbReference type="RefSeq" id="WP_176752946.1">
    <property type="nucleotide sequence ID" value="NZ_BJVZ01000001.1"/>
</dbReference>
<comment type="subunit">
    <text evidence="1">Self-associates. Interacts with SigE. Interacts with SpoIIR.</text>
</comment>
<sequence length="304" mass="35396">MQIYLDLVWLLNLFFDWLVLLVVAWVMKLPFTHTRLFLASLYASLIIPLTFVTSLDWLGHPVIKIIYSVGIILIAFNIRSVKTFIKYMFSFYFINFAIGGGLFGLHFFLQSQNVEFPWLTYIGYGNSVSWIFIVISFPIFLWFTKDRLQHLSVTKLHHQQLYDVSVQLDDRRIYQLKGFYDTGNQLTHPLVNKPIMLIDEPTASNWFGQELVERLKHKPIDDTNSEYMFEYIPLKKAGGDHGYIPVIQVNQISIHVNQLIHSTKRVYIGIHFGKFSSQISYNSLLHPLLLQSKNTKVQETKGVS</sequence>
<dbReference type="EC" id="3.4.23.-" evidence="1"/>
<keyword evidence="3" id="KW-1133">Transmembrane helix</keyword>
<keyword evidence="1" id="KW-0645">Protease</keyword>
<dbReference type="PIRSF" id="PIRSF018571">
    <property type="entry name" value="SpoIIGA"/>
    <property type="match status" value="1"/>
</dbReference>
<gene>
    <name evidence="4" type="ORF">SAMN05216498_1255</name>
</gene>
<dbReference type="NCBIfam" id="TIGR02854">
    <property type="entry name" value="spore_II_GA"/>
    <property type="match status" value="1"/>
</dbReference>
<dbReference type="Pfam" id="PF03419">
    <property type="entry name" value="Peptidase_U4"/>
    <property type="match status" value="1"/>
</dbReference>
<reference evidence="4 5" key="1">
    <citation type="submission" date="2016-10" db="EMBL/GenBank/DDBJ databases">
        <authorList>
            <person name="de Groot N.N."/>
        </authorList>
    </citation>
    <scope>NUCLEOTIDE SEQUENCE [LARGE SCALE GENOMIC DNA]</scope>
    <source>
        <strain evidence="4 5">CGMCC 1.3442</strain>
    </source>
</reference>
<evidence type="ECO:0000256" key="2">
    <source>
        <dbReference type="PIRSR" id="PIRSR018571-1"/>
    </source>
</evidence>
<dbReference type="STRING" id="237069.SAMN05216498_1255"/>
<comment type="function">
    <text evidence="1">Probable aspartic protease that is responsible for the proteolytic cleavage of the RNA polymerase sigma E factor (SigE/spoIIGB) to yield the active peptide in the mother cell during sporulation. Responds to a signal from the forespore that is triggered by the extracellular signal protein SpoIIR.</text>
</comment>
<dbReference type="EMBL" id="FNIG01000002">
    <property type="protein sequence ID" value="SDN04483.1"/>
    <property type="molecule type" value="Genomic_DNA"/>
</dbReference>
<feature type="active site" evidence="2">
    <location>
        <position position="181"/>
    </location>
</feature>
<keyword evidence="3" id="KW-0812">Transmembrane</keyword>
<comment type="subcellular location">
    <subcellularLocation>
        <location evidence="1">Cell membrane</location>
    </subcellularLocation>
</comment>
<dbReference type="Proteomes" id="UP000199334">
    <property type="component" value="Unassembled WGS sequence"/>
</dbReference>
<dbReference type="GO" id="GO:0005886">
    <property type="term" value="C:plasma membrane"/>
    <property type="evidence" value="ECO:0007669"/>
    <property type="project" value="UniProtKB-SubCell"/>
</dbReference>
<dbReference type="GO" id="GO:0030436">
    <property type="term" value="P:asexual sporulation"/>
    <property type="evidence" value="ECO:0007669"/>
    <property type="project" value="InterPro"/>
</dbReference>
<dbReference type="AlphaFoldDB" id="A0A1G9Y7U1"/>
<feature type="transmembrane region" description="Helical" evidence="3">
    <location>
        <begin position="121"/>
        <end position="143"/>
    </location>
</feature>
<feature type="transmembrane region" description="Helical" evidence="3">
    <location>
        <begin position="6"/>
        <end position="27"/>
    </location>
</feature>
<feature type="transmembrane region" description="Helical" evidence="3">
    <location>
        <begin position="36"/>
        <end position="55"/>
    </location>
</feature>
<keyword evidence="1" id="KW-0378">Hydrolase</keyword>
<keyword evidence="1" id="KW-1003">Cell membrane</keyword>
<evidence type="ECO:0000313" key="5">
    <source>
        <dbReference type="Proteomes" id="UP000199334"/>
    </source>
</evidence>